<evidence type="ECO:0000256" key="2">
    <source>
        <dbReference type="ARBA" id="ARBA00022487"/>
    </source>
</evidence>
<dbReference type="InterPro" id="IPR029058">
    <property type="entry name" value="AB_hydrolase_fold"/>
</dbReference>
<keyword evidence="2" id="KW-0719">Serine esterase</keyword>
<keyword evidence="5" id="KW-0325">Glycoprotein</keyword>
<keyword evidence="9" id="KW-1185">Reference proteome</keyword>
<reference evidence="8" key="1">
    <citation type="submission" date="2022-01" db="EMBL/GenBank/DDBJ databases">
        <authorList>
            <person name="King R."/>
        </authorList>
    </citation>
    <scope>NUCLEOTIDE SEQUENCE</scope>
</reference>
<dbReference type="EMBL" id="OU892279">
    <property type="protein sequence ID" value="CAG9765612.1"/>
    <property type="molecule type" value="Genomic_DNA"/>
</dbReference>
<dbReference type="Gene3D" id="3.40.50.1820">
    <property type="entry name" value="alpha/beta hydrolase"/>
    <property type="match status" value="1"/>
</dbReference>
<proteinExistence type="inferred from homology"/>
<feature type="chain" id="PRO_5040538653" description="Carboxylic ester hydrolase" evidence="6">
    <location>
        <begin position="20"/>
        <end position="593"/>
    </location>
</feature>
<evidence type="ECO:0000256" key="5">
    <source>
        <dbReference type="ARBA" id="ARBA00023180"/>
    </source>
</evidence>
<evidence type="ECO:0000313" key="9">
    <source>
        <dbReference type="Proteomes" id="UP001152799"/>
    </source>
</evidence>
<dbReference type="PROSITE" id="PS00941">
    <property type="entry name" value="CARBOXYLESTERASE_B_2"/>
    <property type="match status" value="1"/>
</dbReference>
<dbReference type="InterPro" id="IPR019826">
    <property type="entry name" value="Carboxylesterase_B_AS"/>
</dbReference>
<dbReference type="InterPro" id="IPR002018">
    <property type="entry name" value="CarbesteraseB"/>
</dbReference>
<evidence type="ECO:0000256" key="4">
    <source>
        <dbReference type="ARBA" id="ARBA00023157"/>
    </source>
</evidence>
<dbReference type="OrthoDB" id="19653at2759"/>
<name>A0A9N9MRH6_9CUCU</name>
<evidence type="ECO:0000256" key="3">
    <source>
        <dbReference type="ARBA" id="ARBA00022801"/>
    </source>
</evidence>
<dbReference type="InterPro" id="IPR019819">
    <property type="entry name" value="Carboxylesterase_B_CS"/>
</dbReference>
<dbReference type="SUPFAM" id="SSF53474">
    <property type="entry name" value="alpha/beta-Hydrolases"/>
    <property type="match status" value="1"/>
</dbReference>
<evidence type="ECO:0000256" key="6">
    <source>
        <dbReference type="RuleBase" id="RU361235"/>
    </source>
</evidence>
<keyword evidence="3 6" id="KW-0378">Hydrolase</keyword>
<gene>
    <name evidence="8" type="ORF">CEUTPL_LOCUS6217</name>
</gene>
<dbReference type="EC" id="3.1.1.-" evidence="6"/>
<evidence type="ECO:0000259" key="7">
    <source>
        <dbReference type="Pfam" id="PF00135"/>
    </source>
</evidence>
<dbReference type="PANTHER" id="PTHR11559">
    <property type="entry name" value="CARBOXYLESTERASE"/>
    <property type="match status" value="1"/>
</dbReference>
<dbReference type="AlphaFoldDB" id="A0A9N9MRH6"/>
<protein>
    <recommendedName>
        <fullName evidence="6">Carboxylic ester hydrolase</fullName>
        <ecNumber evidence="6">3.1.1.-</ecNumber>
    </recommendedName>
</protein>
<feature type="signal peptide" evidence="6">
    <location>
        <begin position="1"/>
        <end position="19"/>
    </location>
</feature>
<dbReference type="FunFam" id="3.40.50.1820:FF:000155">
    <property type="entry name" value="Carboxylic ester hydrolase"/>
    <property type="match status" value="1"/>
</dbReference>
<keyword evidence="4" id="KW-1015">Disulfide bond</keyword>
<organism evidence="8 9">
    <name type="scientific">Ceutorhynchus assimilis</name>
    <name type="common">cabbage seed weevil</name>
    <dbReference type="NCBI Taxonomy" id="467358"/>
    <lineage>
        <taxon>Eukaryota</taxon>
        <taxon>Metazoa</taxon>
        <taxon>Ecdysozoa</taxon>
        <taxon>Arthropoda</taxon>
        <taxon>Hexapoda</taxon>
        <taxon>Insecta</taxon>
        <taxon>Pterygota</taxon>
        <taxon>Neoptera</taxon>
        <taxon>Endopterygota</taxon>
        <taxon>Coleoptera</taxon>
        <taxon>Polyphaga</taxon>
        <taxon>Cucujiformia</taxon>
        <taxon>Curculionidae</taxon>
        <taxon>Ceutorhynchinae</taxon>
        <taxon>Ceutorhynchus</taxon>
    </lineage>
</organism>
<dbReference type="Proteomes" id="UP001152799">
    <property type="component" value="Chromosome 3"/>
</dbReference>
<dbReference type="Pfam" id="PF00135">
    <property type="entry name" value="COesterase"/>
    <property type="match status" value="1"/>
</dbReference>
<dbReference type="GO" id="GO:0052689">
    <property type="term" value="F:carboxylic ester hydrolase activity"/>
    <property type="evidence" value="ECO:0007669"/>
    <property type="project" value="UniProtKB-KW"/>
</dbReference>
<comment type="similarity">
    <text evidence="1 6">Belongs to the type-B carboxylesterase/lipase family.</text>
</comment>
<sequence>MFTRQFLFTWSFCISLSSSLEFDPVAYTTHGYLKGKVKLSLHNKKYHSFTGIPYAKAPVGDLRFREPQDLEPWHNFTRDATKDPPACIQRNYLFSIDPPIEGKEDCLYLNLFVPQTNDETAKNKKGLLPVMVFIHWGGFIAGRSTTGYLGPEYFMDKDVILVTFNYRVGPFGFLSTLDDEAPGNYGLKDQVAALKWVRANVELFGGDKDKVTIFGQSAGAGSVHLHMLNPASKGLFHRAISQSGNALAGWAQPTTNLQKEIATLQGKFVGCENGLNNTGDLIRCLKSIPAKDILKSQDSFRPFFGNPLMVFGTVVETKSRNNPNPFILKMPLQSILDGEISKVPWLTGVVKNEGILRAAGLIRSTRVRDTLNENFEKLVSEILLILSLSTPHSQSLYRNISNFYLNGKNFIDIDDSDNIQGFVDVYSDRAFFYPFYQSVILQSQKGHTPIYLYSFEYEGANTYGDLFAMTHENINFHWGTCHSDDLLYLFNSPDLFNVTGAFKDSQLTEILINMWTNFAKNGHPNLHNEPITWEPLNLNKTDCLDYNSKFELLNITGNYETGPKLEITNGFYKERMKFWSGSDIYENQNLSID</sequence>
<accession>A0A9N9MRH6</accession>
<keyword evidence="6" id="KW-0732">Signal</keyword>
<dbReference type="InterPro" id="IPR050309">
    <property type="entry name" value="Type-B_Carboxylest/Lipase"/>
</dbReference>
<evidence type="ECO:0000256" key="1">
    <source>
        <dbReference type="ARBA" id="ARBA00005964"/>
    </source>
</evidence>
<feature type="domain" description="Carboxylesterase type B" evidence="7">
    <location>
        <begin position="24"/>
        <end position="566"/>
    </location>
</feature>
<dbReference type="PROSITE" id="PS00122">
    <property type="entry name" value="CARBOXYLESTERASE_B_1"/>
    <property type="match status" value="1"/>
</dbReference>
<evidence type="ECO:0000313" key="8">
    <source>
        <dbReference type="EMBL" id="CAG9765612.1"/>
    </source>
</evidence>